<dbReference type="Pfam" id="PF02376">
    <property type="entry name" value="CUT"/>
    <property type="match status" value="1"/>
</dbReference>
<evidence type="ECO:0000256" key="7">
    <source>
        <dbReference type="ARBA" id="ARBA00023163"/>
    </source>
</evidence>
<evidence type="ECO:0000256" key="6">
    <source>
        <dbReference type="ARBA" id="ARBA00023155"/>
    </source>
</evidence>
<protein>
    <submittedName>
        <fullName evidence="11">Homeobox protein cut</fullName>
    </submittedName>
</protein>
<feature type="domain" description="CUT" evidence="10">
    <location>
        <begin position="126"/>
        <end position="213"/>
    </location>
</feature>
<keyword evidence="8" id="KW-0539">Nucleus</keyword>
<dbReference type="SMART" id="SM01109">
    <property type="entry name" value="CUT"/>
    <property type="match status" value="1"/>
</dbReference>
<dbReference type="Proteomes" id="UP000053268">
    <property type="component" value="Unassembled WGS sequence"/>
</dbReference>
<dbReference type="FunFam" id="1.10.260.40:FF:000010">
    <property type="entry name" value="Cut-like homeobox 1a"/>
    <property type="match status" value="1"/>
</dbReference>
<keyword evidence="12" id="KW-1185">Reference proteome</keyword>
<keyword evidence="4" id="KW-0175">Coiled coil</keyword>
<feature type="region of interest" description="Disordered" evidence="9">
    <location>
        <begin position="1"/>
        <end position="75"/>
    </location>
</feature>
<dbReference type="InterPro" id="IPR003350">
    <property type="entry name" value="CUT_dom"/>
</dbReference>
<accession>A0A194PT84</accession>
<keyword evidence="5 11" id="KW-0238">DNA-binding</keyword>
<keyword evidence="2" id="KW-0677">Repeat</keyword>
<dbReference type="AlphaFoldDB" id="A0A194PT84"/>
<dbReference type="GO" id="GO:0000981">
    <property type="term" value="F:DNA-binding transcription factor activity, RNA polymerase II-specific"/>
    <property type="evidence" value="ECO:0007669"/>
    <property type="project" value="TreeGrafter"/>
</dbReference>
<proteinExistence type="predicted"/>
<dbReference type="SUPFAM" id="SSF47413">
    <property type="entry name" value="lambda repressor-like DNA-binding domains"/>
    <property type="match status" value="1"/>
</dbReference>
<feature type="compositionally biased region" description="Basic and acidic residues" evidence="9">
    <location>
        <begin position="8"/>
        <end position="19"/>
    </location>
</feature>
<dbReference type="PANTHER" id="PTHR14043:SF2">
    <property type="entry name" value="HOMEOBOX PROTEIN CUT"/>
    <property type="match status" value="1"/>
</dbReference>
<organism evidence="11 12">
    <name type="scientific">Papilio xuthus</name>
    <name type="common">Asian swallowtail butterfly</name>
    <dbReference type="NCBI Taxonomy" id="66420"/>
    <lineage>
        <taxon>Eukaryota</taxon>
        <taxon>Metazoa</taxon>
        <taxon>Ecdysozoa</taxon>
        <taxon>Arthropoda</taxon>
        <taxon>Hexapoda</taxon>
        <taxon>Insecta</taxon>
        <taxon>Pterygota</taxon>
        <taxon>Neoptera</taxon>
        <taxon>Endopterygota</taxon>
        <taxon>Lepidoptera</taxon>
        <taxon>Glossata</taxon>
        <taxon>Ditrysia</taxon>
        <taxon>Papilionoidea</taxon>
        <taxon>Papilionidae</taxon>
        <taxon>Papilioninae</taxon>
        <taxon>Papilio</taxon>
    </lineage>
</organism>
<dbReference type="GO" id="GO:0000977">
    <property type="term" value="F:RNA polymerase II transcription regulatory region sequence-specific DNA binding"/>
    <property type="evidence" value="ECO:0007669"/>
    <property type="project" value="TreeGrafter"/>
</dbReference>
<evidence type="ECO:0000256" key="4">
    <source>
        <dbReference type="ARBA" id="ARBA00023054"/>
    </source>
</evidence>
<dbReference type="Gene3D" id="1.10.260.40">
    <property type="entry name" value="lambda repressor-like DNA-binding domains"/>
    <property type="match status" value="1"/>
</dbReference>
<evidence type="ECO:0000256" key="8">
    <source>
        <dbReference type="ARBA" id="ARBA00023242"/>
    </source>
</evidence>
<dbReference type="PANTHER" id="PTHR14043">
    <property type="entry name" value="CCAAT DISPLACEMENT PROTEIN-RELATED"/>
    <property type="match status" value="1"/>
</dbReference>
<feature type="compositionally biased region" description="Low complexity" evidence="9">
    <location>
        <begin position="56"/>
        <end position="67"/>
    </location>
</feature>
<dbReference type="STRING" id="66420.A0A194PT84"/>
<evidence type="ECO:0000256" key="3">
    <source>
        <dbReference type="ARBA" id="ARBA00023015"/>
    </source>
</evidence>
<evidence type="ECO:0000259" key="10">
    <source>
        <dbReference type="PROSITE" id="PS51042"/>
    </source>
</evidence>
<evidence type="ECO:0000313" key="11">
    <source>
        <dbReference type="EMBL" id="KPI95974.1"/>
    </source>
</evidence>
<name>A0A194PT84_PAPXU</name>
<dbReference type="InterPro" id="IPR010982">
    <property type="entry name" value="Lambda_DNA-bd_dom_sf"/>
</dbReference>
<keyword evidence="7" id="KW-0804">Transcription</keyword>
<reference evidence="11 12" key="1">
    <citation type="journal article" date="2015" name="Nat. Commun.">
        <title>Outbred genome sequencing and CRISPR/Cas9 gene editing in butterflies.</title>
        <authorList>
            <person name="Li X."/>
            <person name="Fan D."/>
            <person name="Zhang W."/>
            <person name="Liu G."/>
            <person name="Zhang L."/>
            <person name="Zhao L."/>
            <person name="Fang X."/>
            <person name="Chen L."/>
            <person name="Dong Y."/>
            <person name="Chen Y."/>
            <person name="Ding Y."/>
            <person name="Zhao R."/>
            <person name="Feng M."/>
            <person name="Zhu Y."/>
            <person name="Feng Y."/>
            <person name="Jiang X."/>
            <person name="Zhu D."/>
            <person name="Xiang H."/>
            <person name="Feng X."/>
            <person name="Li S."/>
            <person name="Wang J."/>
            <person name="Zhang G."/>
            <person name="Kronforst M.R."/>
            <person name="Wang W."/>
        </authorList>
    </citation>
    <scope>NUCLEOTIDE SEQUENCE [LARGE SCALE GENOMIC DNA]</scope>
    <source>
        <strain evidence="11">Ya'a_city_454_Px</strain>
        <tissue evidence="11">Whole body</tissue>
    </source>
</reference>
<evidence type="ECO:0000256" key="9">
    <source>
        <dbReference type="SAM" id="MobiDB-lite"/>
    </source>
</evidence>
<gene>
    <name evidence="11" type="ORF">RR46_11687</name>
</gene>
<evidence type="ECO:0000256" key="2">
    <source>
        <dbReference type="ARBA" id="ARBA00022737"/>
    </source>
</evidence>
<evidence type="ECO:0000256" key="1">
    <source>
        <dbReference type="ARBA" id="ARBA00004123"/>
    </source>
</evidence>
<comment type="subcellular location">
    <subcellularLocation>
        <location evidence="1">Nucleus</location>
    </subcellularLocation>
</comment>
<feature type="compositionally biased region" description="Basic and acidic residues" evidence="9">
    <location>
        <begin position="26"/>
        <end position="44"/>
    </location>
</feature>
<evidence type="ECO:0000256" key="5">
    <source>
        <dbReference type="ARBA" id="ARBA00023125"/>
    </source>
</evidence>
<keyword evidence="3" id="KW-0805">Transcription regulation</keyword>
<dbReference type="EMBL" id="KQ459595">
    <property type="protein sequence ID" value="KPI95974.1"/>
    <property type="molecule type" value="Genomic_DNA"/>
</dbReference>
<sequence length="323" mass="36744">MLRSLDLSSDRPVDRKPELRSPAVPQEDRASAERERSAERRDTGGDEWPSTPPPLNNNTTHHNNNGPLPLPLPPPSPFRFEEHRPYRFAEDMGPLPPGALVGRLGDSLIPKGDPMEARLQEMLRYNMDKYANTNLDTLHISRRVRELLSVHNIGQRLFAKYVLGLSQGTVSELLSKPKPWDKLTEKGRDSYRKMHAWACDEAAIMLLKSLIPKKGIDATHIRFANELLPLEIKSLKAYQNRLVLKIYTQEHWQQLIPPHVLTRERFVPSIVPQVYLVCAIGGCRLSAHQSRLGPVIATTFTGAINRCSQWMFLIVNFETIVIF</sequence>
<evidence type="ECO:0000313" key="12">
    <source>
        <dbReference type="Proteomes" id="UP000053268"/>
    </source>
</evidence>
<keyword evidence="6 11" id="KW-0371">Homeobox</keyword>
<dbReference type="PROSITE" id="PS51042">
    <property type="entry name" value="CUT"/>
    <property type="match status" value="1"/>
</dbReference>
<dbReference type="GO" id="GO:0005634">
    <property type="term" value="C:nucleus"/>
    <property type="evidence" value="ECO:0007669"/>
    <property type="project" value="UniProtKB-SubCell"/>
</dbReference>